<dbReference type="RefSeq" id="WP_305022511.1">
    <property type="nucleotide sequence ID" value="NZ_JAUQTB010000001.1"/>
</dbReference>
<comment type="caution">
    <text evidence="2">The sequence shown here is derived from an EMBL/GenBank/DDBJ whole genome shotgun (WGS) entry which is preliminary data.</text>
</comment>
<dbReference type="EMBL" id="JAUQTB010000001">
    <property type="protein sequence ID" value="MDO7905340.1"/>
    <property type="molecule type" value="Genomic_DNA"/>
</dbReference>
<feature type="coiled-coil region" evidence="1">
    <location>
        <begin position="376"/>
        <end position="403"/>
    </location>
</feature>
<evidence type="ECO:0000256" key="1">
    <source>
        <dbReference type="SAM" id="Coils"/>
    </source>
</evidence>
<accession>A0ABT9C7Y0</accession>
<name>A0ABT9C7Y0_9BACL</name>
<sequence>MVNFAPQMQAFLEVFFGNSNRATLASINVPDSNHAKKIKPFVDRLSSDNPLPSVIPFIDSDNKVTWFGLAFDENQFSMLGDSLYAFLGPSFSTFHRGEQKVYKHSMIPHVEQITKGHYFMFEADGKEVHSQLTKMFGVWERRPKGRKKLNQNIDQLLRDFYTALEVKNQVDAEVSLQSIRDLGQFNAQNFKFLQIQYLSAFQLWDDLFALPGITDVIIARRPLAVTEALLSGIYAQHIAPYEDKNDIDGAMEHFRKEPWPSYSALFQYRRVSKNEDVLKCYAVHAVALSSKQYDISELKSSLRDPFYQELLTHITPQLQKSTSHADPYKQAQVEMENGRTEQAFKLLLTLPVGVQRTMGLLNCALDLLDLSSIKVALDAYEELESEEKQKVRATQRMQNILQKLQTFGQDTISRVPGNWIDWIHQLEEMEVGVSSEIARQGAVQWEMTQLIEQDPGLTELYTSLCNMDVSQQTKMIYAISHLISFFRKDEYWPRLEWKRIYLWLSTYLLKSSCGAHADLTLFNSVFKALNTVGLEVEEYCDLMEHLLPWMEKNASTSQTETIMETCECIVTAPYREFQLHLPLLQLVESRMKAASPKKWQSVRESLAPRNWHEWFYGMKEQKAPTDALFAYLPDHDAME</sequence>
<gene>
    <name evidence="2" type="ORF">Q5741_02800</name>
</gene>
<keyword evidence="1" id="KW-0175">Coiled coil</keyword>
<keyword evidence="3" id="KW-1185">Reference proteome</keyword>
<proteinExistence type="predicted"/>
<reference evidence="2 3" key="1">
    <citation type="submission" date="2023-07" db="EMBL/GenBank/DDBJ databases">
        <title>Paenibacillus sp. JX-17 nov. isolated from soil.</title>
        <authorList>
            <person name="Wan Y."/>
            <person name="Liu B."/>
        </authorList>
    </citation>
    <scope>NUCLEOTIDE SEQUENCE [LARGE SCALE GENOMIC DNA]</scope>
    <source>
        <strain evidence="2 3">JX-17</strain>
    </source>
</reference>
<evidence type="ECO:0000313" key="3">
    <source>
        <dbReference type="Proteomes" id="UP001240171"/>
    </source>
</evidence>
<dbReference type="Proteomes" id="UP001240171">
    <property type="component" value="Unassembled WGS sequence"/>
</dbReference>
<organism evidence="2 3">
    <name type="scientific">Paenibacillus lacisoli</name>
    <dbReference type="NCBI Taxonomy" id="3064525"/>
    <lineage>
        <taxon>Bacteria</taxon>
        <taxon>Bacillati</taxon>
        <taxon>Bacillota</taxon>
        <taxon>Bacilli</taxon>
        <taxon>Bacillales</taxon>
        <taxon>Paenibacillaceae</taxon>
        <taxon>Paenibacillus</taxon>
    </lineage>
</organism>
<protein>
    <submittedName>
        <fullName evidence="2">Uncharacterized protein</fullName>
    </submittedName>
</protein>
<evidence type="ECO:0000313" key="2">
    <source>
        <dbReference type="EMBL" id="MDO7905340.1"/>
    </source>
</evidence>